<dbReference type="Gene3D" id="3.20.20.80">
    <property type="entry name" value="Glycosidases"/>
    <property type="match status" value="1"/>
</dbReference>
<dbReference type="SUPFAM" id="SSF51445">
    <property type="entry name" value="(Trans)glycosidases"/>
    <property type="match status" value="1"/>
</dbReference>
<evidence type="ECO:0000256" key="3">
    <source>
        <dbReference type="ARBA" id="ARBA00022801"/>
    </source>
</evidence>
<sequence>MNSDNVKTRHASNNAFNPLSVQEESLVTWKLGLPCLSALSRFVCRSNCTLEWKQTHRLAVGYNHRIIVSSFGHREQLAAIEKSPQLQVVTVLFKYLLKSIDKMVMQNNGLNCATRVLQEVELKAVDFVKARVSVPRAFVLGNRVLSRPGSDKTILSRSQCFCRGSSLLQKRVSDFRRRAGRLPERERSFPGGSKVKDSFLSAREKEDLKVYPYKDNRFLSYSRKDKNVDGYLKKGETERGKKKMQTLLSRRYKASHLRMLVQESGNSHSYGEKKVRIGGVGLKDRLVWFAEEILGQGRKGVERKSEKEEEAEEEEEEDEEEEKIVPEGFRKILNVIKNEYNNPPVIITENGVSDDGKLSDKIRINYFSEYLKAMLQAIYEDGCNIKGYTVWSLIDNFEWENGYIEKFGLVQIDFASPNRTRTPKMSMEWYKNVIKQRKITNFAPNTNEYDVVSKLCDLCLVVDDKLNLLITNTCLLLELNVCVTSMCDVIITNQVSLIYAELC</sequence>
<keyword evidence="3" id="KW-0378">Hydrolase</keyword>
<evidence type="ECO:0000256" key="5">
    <source>
        <dbReference type="PROSITE-ProRule" id="PRU10055"/>
    </source>
</evidence>
<dbReference type="EC" id="3.2.1.21" evidence="2"/>
<dbReference type="GO" id="GO:0005975">
    <property type="term" value="P:carbohydrate metabolic process"/>
    <property type="evidence" value="ECO:0007669"/>
    <property type="project" value="InterPro"/>
</dbReference>
<dbReference type="PANTHER" id="PTHR10353">
    <property type="entry name" value="GLYCOSYL HYDROLASE"/>
    <property type="match status" value="1"/>
</dbReference>
<comment type="caution">
    <text evidence="8">The sequence shown here is derived from an EMBL/GenBank/DDBJ whole genome shotgun (WGS) entry which is preliminary data.</text>
</comment>
<dbReference type="GO" id="GO:0008422">
    <property type="term" value="F:beta-glucosidase activity"/>
    <property type="evidence" value="ECO:0007669"/>
    <property type="project" value="TreeGrafter"/>
</dbReference>
<dbReference type="Pfam" id="PF00232">
    <property type="entry name" value="Glyco_hydro_1"/>
    <property type="match status" value="1"/>
</dbReference>
<dbReference type="InterPro" id="IPR017853">
    <property type="entry name" value="GH"/>
</dbReference>
<dbReference type="PROSITE" id="PS00572">
    <property type="entry name" value="GLYCOSYL_HYDROL_F1_1"/>
    <property type="match status" value="1"/>
</dbReference>
<name>A0A834K076_VESGE</name>
<organism evidence="8 9">
    <name type="scientific">Vespula germanica</name>
    <name type="common">German yellow jacket</name>
    <name type="synonym">Paravespula germanica</name>
    <dbReference type="NCBI Taxonomy" id="30212"/>
    <lineage>
        <taxon>Eukaryota</taxon>
        <taxon>Metazoa</taxon>
        <taxon>Ecdysozoa</taxon>
        <taxon>Arthropoda</taxon>
        <taxon>Hexapoda</taxon>
        <taxon>Insecta</taxon>
        <taxon>Pterygota</taxon>
        <taxon>Neoptera</taxon>
        <taxon>Endopterygota</taxon>
        <taxon>Hymenoptera</taxon>
        <taxon>Apocrita</taxon>
        <taxon>Aculeata</taxon>
        <taxon>Vespoidea</taxon>
        <taxon>Vespidae</taxon>
        <taxon>Vespinae</taxon>
        <taxon>Vespula</taxon>
    </lineage>
</organism>
<gene>
    <name evidence="8" type="ORF">HZH68_009090</name>
</gene>
<dbReference type="InterPro" id="IPR001360">
    <property type="entry name" value="Glyco_hydro_1"/>
</dbReference>
<evidence type="ECO:0000256" key="2">
    <source>
        <dbReference type="ARBA" id="ARBA00012744"/>
    </source>
</evidence>
<protein>
    <recommendedName>
        <fullName evidence="2">beta-glucosidase</fullName>
        <ecNumber evidence="2">3.2.1.21</ecNumber>
    </recommendedName>
</protein>
<evidence type="ECO:0000313" key="8">
    <source>
        <dbReference type="EMBL" id="KAF7397868.1"/>
    </source>
</evidence>
<feature type="region of interest" description="Disordered" evidence="7">
    <location>
        <begin position="300"/>
        <end position="323"/>
    </location>
</feature>
<dbReference type="EMBL" id="JACSDZ010000008">
    <property type="protein sequence ID" value="KAF7397868.1"/>
    <property type="molecule type" value="Genomic_DNA"/>
</dbReference>
<evidence type="ECO:0000313" key="9">
    <source>
        <dbReference type="Proteomes" id="UP000617340"/>
    </source>
</evidence>
<evidence type="ECO:0000256" key="1">
    <source>
        <dbReference type="ARBA" id="ARBA00010838"/>
    </source>
</evidence>
<evidence type="ECO:0000256" key="4">
    <source>
        <dbReference type="ARBA" id="ARBA00023295"/>
    </source>
</evidence>
<proteinExistence type="inferred from homology"/>
<comment type="similarity">
    <text evidence="1 6">Belongs to the glycosyl hydrolase 1 family.</text>
</comment>
<accession>A0A834K076</accession>
<evidence type="ECO:0000256" key="6">
    <source>
        <dbReference type="RuleBase" id="RU003690"/>
    </source>
</evidence>
<keyword evidence="9" id="KW-1185">Reference proteome</keyword>
<evidence type="ECO:0000256" key="7">
    <source>
        <dbReference type="SAM" id="MobiDB-lite"/>
    </source>
</evidence>
<reference evidence="8" key="1">
    <citation type="journal article" date="2020" name="G3 (Bethesda)">
        <title>High-Quality Assemblies for Three Invasive Social Wasps from the &lt;i&gt;Vespula&lt;/i&gt; Genus.</title>
        <authorList>
            <person name="Harrop T.W.R."/>
            <person name="Guhlin J."/>
            <person name="McLaughlin G.M."/>
            <person name="Permina E."/>
            <person name="Stockwell P."/>
            <person name="Gilligan J."/>
            <person name="Le Lec M.F."/>
            <person name="Gruber M.A.M."/>
            <person name="Quinn O."/>
            <person name="Lovegrove M."/>
            <person name="Duncan E.J."/>
            <person name="Remnant E.J."/>
            <person name="Van Eeckhoven J."/>
            <person name="Graham B."/>
            <person name="Knapp R.A."/>
            <person name="Langford K.W."/>
            <person name="Kronenberg Z."/>
            <person name="Press M.O."/>
            <person name="Eacker S.M."/>
            <person name="Wilson-Rankin E.E."/>
            <person name="Purcell J."/>
            <person name="Lester P.J."/>
            <person name="Dearden P.K."/>
        </authorList>
    </citation>
    <scope>NUCLEOTIDE SEQUENCE</scope>
    <source>
        <strain evidence="8">Linc-1</strain>
    </source>
</reference>
<dbReference type="AlphaFoldDB" id="A0A834K076"/>
<dbReference type="PRINTS" id="PR00131">
    <property type="entry name" value="GLHYDRLASE1"/>
</dbReference>
<dbReference type="InterPro" id="IPR018120">
    <property type="entry name" value="Glyco_hydro_1_AS"/>
</dbReference>
<dbReference type="PANTHER" id="PTHR10353:SF36">
    <property type="entry name" value="LP05116P"/>
    <property type="match status" value="1"/>
</dbReference>
<dbReference type="Proteomes" id="UP000617340">
    <property type="component" value="Unassembled WGS sequence"/>
</dbReference>
<feature type="compositionally biased region" description="Acidic residues" evidence="7">
    <location>
        <begin position="308"/>
        <end position="322"/>
    </location>
</feature>
<keyword evidence="4" id="KW-0326">Glycosidase</keyword>
<feature type="active site" description="Nucleophile" evidence="5">
    <location>
        <position position="349"/>
    </location>
</feature>